<organism evidence="4 5">
    <name type="scientific">Quercus lobata</name>
    <name type="common">Valley oak</name>
    <dbReference type="NCBI Taxonomy" id="97700"/>
    <lineage>
        <taxon>Eukaryota</taxon>
        <taxon>Viridiplantae</taxon>
        <taxon>Streptophyta</taxon>
        <taxon>Embryophyta</taxon>
        <taxon>Tracheophyta</taxon>
        <taxon>Spermatophyta</taxon>
        <taxon>Magnoliopsida</taxon>
        <taxon>eudicotyledons</taxon>
        <taxon>Gunneridae</taxon>
        <taxon>Pentapetalae</taxon>
        <taxon>rosids</taxon>
        <taxon>fabids</taxon>
        <taxon>Fagales</taxon>
        <taxon>Fagaceae</taxon>
        <taxon>Quercus</taxon>
    </lineage>
</organism>
<dbReference type="PROSITE" id="PS00018">
    <property type="entry name" value="EF_HAND_1"/>
    <property type="match status" value="3"/>
</dbReference>
<evidence type="ECO:0000256" key="2">
    <source>
        <dbReference type="ARBA" id="ARBA00022837"/>
    </source>
</evidence>
<reference evidence="4 5" key="1">
    <citation type="journal article" date="2016" name="G3 (Bethesda)">
        <title>First Draft Assembly and Annotation of the Genome of a California Endemic Oak Quercus lobata Nee (Fagaceae).</title>
        <authorList>
            <person name="Sork V.L."/>
            <person name="Fitz-Gibbon S.T."/>
            <person name="Puiu D."/>
            <person name="Crepeau M."/>
            <person name="Gugger P.F."/>
            <person name="Sherman R."/>
            <person name="Stevens K."/>
            <person name="Langley C.H."/>
            <person name="Pellegrini M."/>
            <person name="Salzberg S.L."/>
        </authorList>
    </citation>
    <scope>NUCLEOTIDE SEQUENCE [LARGE SCALE GENOMIC DNA]</scope>
    <source>
        <strain evidence="4 5">cv. SW786</strain>
    </source>
</reference>
<keyword evidence="1" id="KW-0677">Repeat</keyword>
<dbReference type="Gramene" id="QL09p037257:mrna">
    <property type="protein sequence ID" value="QL09p037257:mrna:CDS:1"/>
    <property type="gene ID" value="QL09p037257"/>
</dbReference>
<name>A0A7N2MKS4_QUELO</name>
<dbReference type="InterPro" id="IPR050145">
    <property type="entry name" value="Centrin_CML-like"/>
</dbReference>
<dbReference type="GO" id="GO:0005509">
    <property type="term" value="F:calcium ion binding"/>
    <property type="evidence" value="ECO:0007669"/>
    <property type="project" value="InterPro"/>
</dbReference>
<dbReference type="OrthoDB" id="26525at2759"/>
<dbReference type="Proteomes" id="UP000594261">
    <property type="component" value="Chromosome 9"/>
</dbReference>
<dbReference type="InterPro" id="IPR018247">
    <property type="entry name" value="EF_Hand_1_Ca_BS"/>
</dbReference>
<dbReference type="InterPro" id="IPR011992">
    <property type="entry name" value="EF-hand-dom_pair"/>
</dbReference>
<dbReference type="EnsemblPlants" id="QL09p037257:mrna">
    <property type="protein sequence ID" value="QL09p037257:mrna:CDS:1"/>
    <property type="gene ID" value="QL09p037257"/>
</dbReference>
<dbReference type="SUPFAM" id="SSF47473">
    <property type="entry name" value="EF-hand"/>
    <property type="match status" value="1"/>
</dbReference>
<dbReference type="CDD" id="cd00051">
    <property type="entry name" value="EFh"/>
    <property type="match status" value="1"/>
</dbReference>
<protein>
    <recommendedName>
        <fullName evidence="3">EF-hand domain-containing protein</fullName>
    </recommendedName>
</protein>
<dbReference type="SMART" id="SM00054">
    <property type="entry name" value="EFh"/>
    <property type="match status" value="4"/>
</dbReference>
<dbReference type="Gene3D" id="1.10.238.10">
    <property type="entry name" value="EF-hand"/>
    <property type="match status" value="2"/>
</dbReference>
<dbReference type="AlphaFoldDB" id="A0A7N2MKS4"/>
<gene>
    <name evidence="4" type="primary">LOC115959290</name>
</gene>
<keyword evidence="2" id="KW-0106">Calcium</keyword>
<evidence type="ECO:0000256" key="1">
    <source>
        <dbReference type="ARBA" id="ARBA00022737"/>
    </source>
</evidence>
<feature type="domain" description="EF-hand" evidence="3">
    <location>
        <begin position="15"/>
        <end position="50"/>
    </location>
</feature>
<dbReference type="OMA" id="HEFLEMN"/>
<evidence type="ECO:0000259" key="3">
    <source>
        <dbReference type="PROSITE" id="PS50222"/>
    </source>
</evidence>
<dbReference type="InterPro" id="IPR002048">
    <property type="entry name" value="EF_hand_dom"/>
</dbReference>
<dbReference type="FunFam" id="1.10.238.10:FF:000527">
    <property type="entry name" value="Calmodulin-3"/>
    <property type="match status" value="1"/>
</dbReference>
<keyword evidence="5" id="KW-1185">Reference proteome</keyword>
<dbReference type="RefSeq" id="XP_030933501.1">
    <property type="nucleotide sequence ID" value="XM_031077641.1"/>
</dbReference>
<feature type="domain" description="EF-hand" evidence="3">
    <location>
        <begin position="51"/>
        <end position="86"/>
    </location>
</feature>
<evidence type="ECO:0000313" key="4">
    <source>
        <dbReference type="EnsemblPlants" id="QL09p037257:mrna:CDS:1"/>
    </source>
</evidence>
<proteinExistence type="predicted"/>
<dbReference type="GeneID" id="115959290"/>
<dbReference type="PANTHER" id="PTHR23050">
    <property type="entry name" value="CALCIUM BINDING PROTEIN"/>
    <property type="match status" value="1"/>
</dbReference>
<dbReference type="PROSITE" id="PS50222">
    <property type="entry name" value="EF_HAND_2"/>
    <property type="match status" value="3"/>
</dbReference>
<dbReference type="EMBL" id="LRBV02000009">
    <property type="status" value="NOT_ANNOTATED_CDS"/>
    <property type="molecule type" value="Genomic_DNA"/>
</dbReference>
<accession>A0A7N2MKS4</accession>
<dbReference type="Pfam" id="PF13499">
    <property type="entry name" value="EF-hand_7"/>
    <property type="match status" value="2"/>
</dbReference>
<sequence length="157" mass="16935">MAQVGSISAQTEILSHVLSLVEAFRAFDSDNDGSITVAELGGIMGSLGYNPSEQEVREMMQKGDTDNNGLLSMEEFLEMNTKDLQIGSLGNLLKAAFETLKGDEDEVLTVDELFQVMGSLGFHLTREDCQSIVASMDGDGDGAVSFEDFQLIVTSLL</sequence>
<dbReference type="KEGG" id="qlo:115959290"/>
<feature type="domain" description="EF-hand" evidence="3">
    <location>
        <begin position="124"/>
        <end position="157"/>
    </location>
</feature>
<evidence type="ECO:0000313" key="5">
    <source>
        <dbReference type="Proteomes" id="UP000594261"/>
    </source>
</evidence>
<reference evidence="4" key="2">
    <citation type="submission" date="2021-01" db="UniProtKB">
        <authorList>
            <consortium name="EnsemblPlants"/>
        </authorList>
    </citation>
    <scope>IDENTIFICATION</scope>
</reference>
<dbReference type="InParanoid" id="A0A7N2MKS4"/>